<protein>
    <submittedName>
        <fullName evidence="1">Efflux pump antibiotic resistance protein</fullName>
    </submittedName>
</protein>
<name>A0A8H6ZET4_9AGAR</name>
<gene>
    <name evidence="1" type="ORF">MSAN_00443800</name>
</gene>
<dbReference type="Proteomes" id="UP000623467">
    <property type="component" value="Unassembled WGS sequence"/>
</dbReference>
<reference evidence="1" key="1">
    <citation type="submission" date="2020-05" db="EMBL/GenBank/DDBJ databases">
        <title>Mycena genomes resolve the evolution of fungal bioluminescence.</title>
        <authorList>
            <person name="Tsai I.J."/>
        </authorList>
    </citation>
    <scope>NUCLEOTIDE SEQUENCE</scope>
    <source>
        <strain evidence="1">160909Yilan</strain>
    </source>
</reference>
<dbReference type="PANTHER" id="PTHR36978">
    <property type="entry name" value="P-LOOP CONTAINING NUCLEOTIDE TRIPHOSPHATE HYDROLASE"/>
    <property type="match status" value="1"/>
</dbReference>
<dbReference type="OrthoDB" id="3005715at2759"/>
<comment type="caution">
    <text evidence="1">The sequence shown here is derived from an EMBL/GenBank/DDBJ whole genome shotgun (WGS) entry which is preliminary data.</text>
</comment>
<keyword evidence="2" id="KW-1185">Reference proteome</keyword>
<organism evidence="1 2">
    <name type="scientific">Mycena sanguinolenta</name>
    <dbReference type="NCBI Taxonomy" id="230812"/>
    <lineage>
        <taxon>Eukaryota</taxon>
        <taxon>Fungi</taxon>
        <taxon>Dikarya</taxon>
        <taxon>Basidiomycota</taxon>
        <taxon>Agaricomycotina</taxon>
        <taxon>Agaricomycetes</taxon>
        <taxon>Agaricomycetidae</taxon>
        <taxon>Agaricales</taxon>
        <taxon>Marasmiineae</taxon>
        <taxon>Mycenaceae</taxon>
        <taxon>Mycena</taxon>
    </lineage>
</organism>
<dbReference type="Gene3D" id="3.40.50.300">
    <property type="entry name" value="P-loop containing nucleotide triphosphate hydrolases"/>
    <property type="match status" value="1"/>
</dbReference>
<sequence>MAEPFSATGAPSESRLVIIHAGFFRTATNSMALAYQILGFTTHHGLVEDILQLPWNAIEQAAEATWPSINTPPGRTPRPPFARADWDALWGSKYQVVTDLASPFACELIKAYPEAKVVVVQRDAEQWWPSFKSVLLDPVFTEPRATFFSFIGRYFFRQPVFQALQKIVSGFFGTKTRAELTFERAKERYDAYYAEVRMLAAGRMLEYRMGDGWEPLCAFLGVDVPDVPFPRVNDRANNKKDEAARRWKTLATLLPWNWSK</sequence>
<evidence type="ECO:0000313" key="2">
    <source>
        <dbReference type="Proteomes" id="UP000623467"/>
    </source>
</evidence>
<dbReference type="PANTHER" id="PTHR36978:SF4">
    <property type="entry name" value="P-LOOP CONTAINING NUCLEOSIDE TRIPHOSPHATE HYDROLASE PROTEIN"/>
    <property type="match status" value="1"/>
</dbReference>
<evidence type="ECO:0000313" key="1">
    <source>
        <dbReference type="EMBL" id="KAF7375556.1"/>
    </source>
</evidence>
<proteinExistence type="predicted"/>
<dbReference type="InterPro" id="IPR027417">
    <property type="entry name" value="P-loop_NTPase"/>
</dbReference>
<dbReference type="SUPFAM" id="SSF52540">
    <property type="entry name" value="P-loop containing nucleoside triphosphate hydrolases"/>
    <property type="match status" value="1"/>
</dbReference>
<dbReference type="Pfam" id="PF17784">
    <property type="entry name" value="Sulfotransfer_4"/>
    <property type="match status" value="1"/>
</dbReference>
<dbReference type="InterPro" id="IPR040632">
    <property type="entry name" value="Sulfotransfer_4"/>
</dbReference>
<dbReference type="EMBL" id="JACAZH010000002">
    <property type="protein sequence ID" value="KAF7375556.1"/>
    <property type="molecule type" value="Genomic_DNA"/>
</dbReference>
<accession>A0A8H6ZET4</accession>
<dbReference type="AlphaFoldDB" id="A0A8H6ZET4"/>